<name>A0A6A6BDZ2_9PEZI</name>
<proteinExistence type="predicted"/>
<evidence type="ECO:0000313" key="3">
    <source>
        <dbReference type="Proteomes" id="UP000799438"/>
    </source>
</evidence>
<organism evidence="2 3">
    <name type="scientific">Aplosporella prunicola CBS 121167</name>
    <dbReference type="NCBI Taxonomy" id="1176127"/>
    <lineage>
        <taxon>Eukaryota</taxon>
        <taxon>Fungi</taxon>
        <taxon>Dikarya</taxon>
        <taxon>Ascomycota</taxon>
        <taxon>Pezizomycotina</taxon>
        <taxon>Dothideomycetes</taxon>
        <taxon>Dothideomycetes incertae sedis</taxon>
        <taxon>Botryosphaeriales</taxon>
        <taxon>Aplosporellaceae</taxon>
        <taxon>Aplosporella</taxon>
    </lineage>
</organism>
<dbReference type="GeneID" id="54302637"/>
<keyword evidence="3" id="KW-1185">Reference proteome</keyword>
<dbReference type="Proteomes" id="UP000799438">
    <property type="component" value="Unassembled WGS sequence"/>
</dbReference>
<protein>
    <recommendedName>
        <fullName evidence="4">Ecp2 effector protein domain-containing protein</fullName>
    </recommendedName>
</protein>
<gene>
    <name evidence="2" type="ORF">K452DRAFT_331973</name>
</gene>
<keyword evidence="1" id="KW-0732">Signal</keyword>
<evidence type="ECO:0000313" key="2">
    <source>
        <dbReference type="EMBL" id="KAF2142296.1"/>
    </source>
</evidence>
<feature type="signal peptide" evidence="1">
    <location>
        <begin position="1"/>
        <end position="23"/>
    </location>
</feature>
<evidence type="ECO:0000256" key="1">
    <source>
        <dbReference type="SAM" id="SignalP"/>
    </source>
</evidence>
<reference evidence="2" key="1">
    <citation type="journal article" date="2020" name="Stud. Mycol.">
        <title>101 Dothideomycetes genomes: a test case for predicting lifestyles and emergence of pathogens.</title>
        <authorList>
            <person name="Haridas S."/>
            <person name="Albert R."/>
            <person name="Binder M."/>
            <person name="Bloem J."/>
            <person name="Labutti K."/>
            <person name="Salamov A."/>
            <person name="Andreopoulos B."/>
            <person name="Baker S."/>
            <person name="Barry K."/>
            <person name="Bills G."/>
            <person name="Bluhm B."/>
            <person name="Cannon C."/>
            <person name="Castanera R."/>
            <person name="Culley D."/>
            <person name="Daum C."/>
            <person name="Ezra D."/>
            <person name="Gonzalez J."/>
            <person name="Henrissat B."/>
            <person name="Kuo A."/>
            <person name="Liang C."/>
            <person name="Lipzen A."/>
            <person name="Lutzoni F."/>
            <person name="Magnuson J."/>
            <person name="Mondo S."/>
            <person name="Nolan M."/>
            <person name="Ohm R."/>
            <person name="Pangilinan J."/>
            <person name="Park H.-J."/>
            <person name="Ramirez L."/>
            <person name="Alfaro M."/>
            <person name="Sun H."/>
            <person name="Tritt A."/>
            <person name="Yoshinaga Y."/>
            <person name="Zwiers L.-H."/>
            <person name="Turgeon B."/>
            <person name="Goodwin S."/>
            <person name="Spatafora J."/>
            <person name="Crous P."/>
            <person name="Grigoriev I."/>
        </authorList>
    </citation>
    <scope>NUCLEOTIDE SEQUENCE</scope>
    <source>
        <strain evidence="2">CBS 121167</strain>
    </source>
</reference>
<dbReference type="AlphaFoldDB" id="A0A6A6BDZ2"/>
<feature type="chain" id="PRO_5025409972" description="Ecp2 effector protein domain-containing protein" evidence="1">
    <location>
        <begin position="24"/>
        <end position="132"/>
    </location>
</feature>
<accession>A0A6A6BDZ2</accession>
<evidence type="ECO:0008006" key="4">
    <source>
        <dbReference type="Google" id="ProtNLM"/>
    </source>
</evidence>
<sequence>MHVNTKLLATALFTASLPLGILAEKPHCETSTGSPDTRDITDAINEMHGWTSDVCENGNGVKSKCTTLVSHKSAAISLCGDAASLSCKGIASVANDIQQACLSDGKAGGWVSGSYTAADGSTPDYWVEVIHS</sequence>
<dbReference type="RefSeq" id="XP_033398008.1">
    <property type="nucleotide sequence ID" value="XM_033545141.1"/>
</dbReference>
<dbReference type="EMBL" id="ML995484">
    <property type="protein sequence ID" value="KAF2142296.1"/>
    <property type="molecule type" value="Genomic_DNA"/>
</dbReference>
<dbReference type="OrthoDB" id="4233498at2759"/>